<dbReference type="EC" id="3.-.-.-" evidence="2"/>
<dbReference type="AlphaFoldDB" id="A0A1J5QUD0"/>
<dbReference type="GO" id="GO:0016787">
    <property type="term" value="F:hydrolase activity"/>
    <property type="evidence" value="ECO:0007669"/>
    <property type="project" value="UniProtKB-KW"/>
</dbReference>
<gene>
    <name evidence="2" type="primary">yecD_7</name>
    <name evidence="2" type="ORF">GALL_347520</name>
</gene>
<evidence type="ECO:0000259" key="1">
    <source>
        <dbReference type="Pfam" id="PF00857"/>
    </source>
</evidence>
<comment type="caution">
    <text evidence="2">The sequence shown here is derived from an EMBL/GenBank/DDBJ whole genome shotgun (WGS) entry which is preliminary data.</text>
</comment>
<feature type="domain" description="Isochorismatase-like" evidence="1">
    <location>
        <begin position="2"/>
        <end position="61"/>
    </location>
</feature>
<accession>A0A1J5QUD0</accession>
<dbReference type="EMBL" id="MLJW01000702">
    <property type="protein sequence ID" value="OIQ83452.1"/>
    <property type="molecule type" value="Genomic_DNA"/>
</dbReference>
<dbReference type="InterPro" id="IPR000868">
    <property type="entry name" value="Isochorismatase-like_dom"/>
</dbReference>
<protein>
    <submittedName>
        <fullName evidence="2">Isochorismatase family protein YecD</fullName>
        <ecNumber evidence="2">3.-.-.-</ecNumber>
    </submittedName>
</protein>
<dbReference type="Pfam" id="PF00857">
    <property type="entry name" value="Isochorismatase"/>
    <property type="match status" value="1"/>
</dbReference>
<dbReference type="InterPro" id="IPR036380">
    <property type="entry name" value="Isochorismatase-like_sf"/>
</dbReference>
<evidence type="ECO:0000313" key="2">
    <source>
        <dbReference type="EMBL" id="OIQ83452.1"/>
    </source>
</evidence>
<name>A0A1J5QUD0_9ZZZZ</name>
<organism evidence="2">
    <name type="scientific">mine drainage metagenome</name>
    <dbReference type="NCBI Taxonomy" id="410659"/>
    <lineage>
        <taxon>unclassified sequences</taxon>
        <taxon>metagenomes</taxon>
        <taxon>ecological metagenomes</taxon>
    </lineage>
</organism>
<dbReference type="SUPFAM" id="SSF52499">
    <property type="entry name" value="Isochorismatase-like hydrolases"/>
    <property type="match status" value="1"/>
</dbReference>
<sequence>MVAIAGVATSIGVESTARQARGLGLRFAMVGDAMTDVNPRPRVKSVEAIFPRLGAVGRTEEIIVLPDLTHS</sequence>
<proteinExistence type="predicted"/>
<dbReference type="Gene3D" id="3.40.50.850">
    <property type="entry name" value="Isochorismatase-like"/>
    <property type="match status" value="1"/>
</dbReference>
<reference evidence="2" key="1">
    <citation type="submission" date="2016-10" db="EMBL/GenBank/DDBJ databases">
        <title>Sequence of Gallionella enrichment culture.</title>
        <authorList>
            <person name="Poehlein A."/>
            <person name="Muehling M."/>
            <person name="Daniel R."/>
        </authorList>
    </citation>
    <scope>NUCLEOTIDE SEQUENCE</scope>
</reference>
<keyword evidence="2" id="KW-0378">Hydrolase</keyword>